<dbReference type="EMBL" id="KL584835">
    <property type="protein sequence ID" value="KEQ62272.1"/>
    <property type="molecule type" value="Genomic_DNA"/>
</dbReference>
<dbReference type="GeneID" id="63915325"/>
<accession>A0A074VX31</accession>
<dbReference type="InterPro" id="IPR036237">
    <property type="entry name" value="Xyl_isomerase-like_sf"/>
</dbReference>
<dbReference type="PANTHER" id="PTHR12110">
    <property type="entry name" value="HYDROXYPYRUVATE ISOMERASE"/>
    <property type="match status" value="1"/>
</dbReference>
<dbReference type="STRING" id="1043003.A0A074VX31"/>
<proteinExistence type="predicted"/>
<evidence type="ECO:0000259" key="1">
    <source>
        <dbReference type="Pfam" id="PF01261"/>
    </source>
</evidence>
<dbReference type="InterPro" id="IPR013022">
    <property type="entry name" value="Xyl_isomerase-like_TIM-brl"/>
</dbReference>
<dbReference type="HOGENOM" id="CLU_035063_0_0_1"/>
<dbReference type="PANTHER" id="PTHR12110:SF21">
    <property type="entry name" value="XYLOSE ISOMERASE-LIKE TIM BARREL DOMAIN-CONTAINING PROTEIN"/>
    <property type="match status" value="1"/>
</dbReference>
<dbReference type="RefSeq" id="XP_040879295.1">
    <property type="nucleotide sequence ID" value="XM_041021952.1"/>
</dbReference>
<dbReference type="SUPFAM" id="SSF51658">
    <property type="entry name" value="Xylose isomerase-like"/>
    <property type="match status" value="1"/>
</dbReference>
<organism evidence="2 3">
    <name type="scientific">Aureobasidium melanogenum (strain CBS 110374)</name>
    <name type="common">Aureobasidium pullulans var. melanogenum</name>
    <dbReference type="NCBI Taxonomy" id="1043003"/>
    <lineage>
        <taxon>Eukaryota</taxon>
        <taxon>Fungi</taxon>
        <taxon>Dikarya</taxon>
        <taxon>Ascomycota</taxon>
        <taxon>Pezizomycotina</taxon>
        <taxon>Dothideomycetes</taxon>
        <taxon>Dothideomycetidae</taxon>
        <taxon>Dothideales</taxon>
        <taxon>Saccotheciaceae</taxon>
        <taxon>Aureobasidium</taxon>
    </lineage>
</organism>
<dbReference type="Pfam" id="PF01261">
    <property type="entry name" value="AP_endonuc_2"/>
    <property type="match status" value="1"/>
</dbReference>
<dbReference type="AlphaFoldDB" id="A0A074VX31"/>
<protein>
    <submittedName>
        <fullName evidence="2">3-dehydroshikimate dehydratase</fullName>
    </submittedName>
</protein>
<gene>
    <name evidence="2" type="ORF">M437DRAFT_50121</name>
</gene>
<reference evidence="2 3" key="1">
    <citation type="journal article" date="2014" name="BMC Genomics">
        <title>Genome sequencing of four Aureobasidium pullulans varieties: biotechnological potential, stress tolerance, and description of new species.</title>
        <authorList>
            <person name="Gostin Ar C."/>
            <person name="Ohm R.A."/>
            <person name="Kogej T."/>
            <person name="Sonjak S."/>
            <person name="Turk M."/>
            <person name="Zajc J."/>
            <person name="Zalar P."/>
            <person name="Grube M."/>
            <person name="Sun H."/>
            <person name="Han J."/>
            <person name="Sharma A."/>
            <person name="Chiniquy J."/>
            <person name="Ngan C.Y."/>
            <person name="Lipzen A."/>
            <person name="Barry K."/>
            <person name="Grigoriev I.V."/>
            <person name="Gunde-Cimerman N."/>
        </authorList>
    </citation>
    <scope>NUCLEOTIDE SEQUENCE [LARGE SCALE GENOMIC DNA]</scope>
    <source>
        <strain evidence="2 3">CBS 110374</strain>
    </source>
</reference>
<evidence type="ECO:0000313" key="2">
    <source>
        <dbReference type="EMBL" id="KEQ62272.1"/>
    </source>
</evidence>
<evidence type="ECO:0000313" key="3">
    <source>
        <dbReference type="Proteomes" id="UP000030672"/>
    </source>
</evidence>
<keyword evidence="3" id="KW-1185">Reference proteome</keyword>
<sequence>MTHQLGISTMSLGRAWLHDFEPKLDQAAKYGYTGVEIFYEDLVYHAKKYHGGETPENQLRAAEDIYSMCKARDISIINIQPFMHYEGLIDRQKHAERIEDLKFWFKLAHALHTDMIALPASFLPESECTGDMSVVVADLQEAADLGAAQNPPLRFAYEALCWSTHCYTWEHSWEIVSAVDRPNFGLCLDTFNIAGRIYADPTQPSGKRPTADADLAAAIAAKLVRPDKLFFVQVVDAERLSSPLLKGHPFYDPEQNPRMSWSRNCRLFYGEQDRGGYLPIREILKAILHDLGYSGWLSFELFNRSMADPSPETPAEHARRGAESWEKMVADLELNGHLADSAVSVGSASTKA</sequence>
<name>A0A074VX31_AURM1</name>
<dbReference type="InterPro" id="IPR050312">
    <property type="entry name" value="IolE/XylAMocC-like"/>
</dbReference>
<feature type="domain" description="Xylose isomerase-like TIM barrel" evidence="1">
    <location>
        <begin position="24"/>
        <end position="321"/>
    </location>
</feature>
<dbReference type="Gene3D" id="3.20.20.150">
    <property type="entry name" value="Divalent-metal-dependent TIM barrel enzymes"/>
    <property type="match status" value="1"/>
</dbReference>
<dbReference type="Proteomes" id="UP000030672">
    <property type="component" value="Unassembled WGS sequence"/>
</dbReference>